<dbReference type="AlphaFoldDB" id="A0A9Q1CUD2"/>
<dbReference type="SMART" id="SM00034">
    <property type="entry name" value="CLECT"/>
    <property type="match status" value="2"/>
</dbReference>
<reference evidence="4" key="1">
    <citation type="journal article" date="2023" name="Science">
        <title>Genome structures resolve the early diversification of teleost fishes.</title>
        <authorList>
            <person name="Parey E."/>
            <person name="Louis A."/>
            <person name="Montfort J."/>
            <person name="Bouchez O."/>
            <person name="Roques C."/>
            <person name="Iampietro C."/>
            <person name="Lluch J."/>
            <person name="Castinel A."/>
            <person name="Donnadieu C."/>
            <person name="Desvignes T."/>
            <person name="Floi Bucao C."/>
            <person name="Jouanno E."/>
            <person name="Wen M."/>
            <person name="Mejri S."/>
            <person name="Dirks R."/>
            <person name="Jansen H."/>
            <person name="Henkel C."/>
            <person name="Chen W.J."/>
            <person name="Zahm M."/>
            <person name="Cabau C."/>
            <person name="Klopp C."/>
            <person name="Thompson A.W."/>
            <person name="Robinson-Rechavi M."/>
            <person name="Braasch I."/>
            <person name="Lecointre G."/>
            <person name="Bobe J."/>
            <person name="Postlethwait J.H."/>
            <person name="Berthelot C."/>
            <person name="Roest Crollius H."/>
            <person name="Guiguen Y."/>
        </authorList>
    </citation>
    <scope>NUCLEOTIDE SEQUENCE</scope>
    <source>
        <strain evidence="4">Concon-B</strain>
    </source>
</reference>
<evidence type="ECO:0000259" key="3">
    <source>
        <dbReference type="PROSITE" id="PS50041"/>
    </source>
</evidence>
<organism evidence="4 5">
    <name type="scientific">Conger conger</name>
    <name type="common">Conger eel</name>
    <name type="synonym">Muraena conger</name>
    <dbReference type="NCBI Taxonomy" id="82655"/>
    <lineage>
        <taxon>Eukaryota</taxon>
        <taxon>Metazoa</taxon>
        <taxon>Chordata</taxon>
        <taxon>Craniata</taxon>
        <taxon>Vertebrata</taxon>
        <taxon>Euteleostomi</taxon>
        <taxon>Actinopterygii</taxon>
        <taxon>Neopterygii</taxon>
        <taxon>Teleostei</taxon>
        <taxon>Anguilliformes</taxon>
        <taxon>Congridae</taxon>
        <taxon>Conger</taxon>
    </lineage>
</organism>
<feature type="signal peptide" evidence="2">
    <location>
        <begin position="1"/>
        <end position="20"/>
    </location>
</feature>
<proteinExistence type="predicted"/>
<keyword evidence="1" id="KW-1015">Disulfide bond</keyword>
<evidence type="ECO:0000313" key="5">
    <source>
        <dbReference type="Proteomes" id="UP001152803"/>
    </source>
</evidence>
<protein>
    <recommendedName>
        <fullName evidence="3">C-type lectin domain-containing protein</fullName>
    </recommendedName>
</protein>
<feature type="domain" description="C-type lectin" evidence="3">
    <location>
        <begin position="23"/>
        <end position="122"/>
    </location>
</feature>
<dbReference type="Pfam" id="PF00059">
    <property type="entry name" value="Lectin_C"/>
    <property type="match status" value="2"/>
</dbReference>
<dbReference type="PROSITE" id="PS50041">
    <property type="entry name" value="C_TYPE_LECTIN_2"/>
    <property type="match status" value="2"/>
</dbReference>
<dbReference type="EMBL" id="JAFJMO010001147">
    <property type="protein sequence ID" value="KAJ8245214.1"/>
    <property type="molecule type" value="Genomic_DNA"/>
</dbReference>
<evidence type="ECO:0000256" key="2">
    <source>
        <dbReference type="SAM" id="SignalP"/>
    </source>
</evidence>
<accession>A0A9Q1CUD2</accession>
<keyword evidence="5" id="KW-1185">Reference proteome</keyword>
<dbReference type="InterPro" id="IPR018378">
    <property type="entry name" value="C-type_lectin_CS"/>
</dbReference>
<comment type="caution">
    <text evidence="4">The sequence shown here is derived from an EMBL/GenBank/DDBJ whole genome shotgun (WGS) entry which is preliminary data.</text>
</comment>
<dbReference type="PROSITE" id="PS00615">
    <property type="entry name" value="C_TYPE_LECTIN_1"/>
    <property type="match status" value="1"/>
</dbReference>
<dbReference type="OrthoDB" id="441660at2759"/>
<name>A0A9Q1CUD2_CONCO</name>
<feature type="domain" description="C-type lectin" evidence="3">
    <location>
        <begin position="121"/>
        <end position="235"/>
    </location>
</feature>
<dbReference type="InterPro" id="IPR001304">
    <property type="entry name" value="C-type_lectin-like"/>
</dbReference>
<dbReference type="InterPro" id="IPR016186">
    <property type="entry name" value="C-type_lectin-like/link_sf"/>
</dbReference>
<feature type="chain" id="PRO_5040388455" description="C-type lectin domain-containing protein" evidence="2">
    <location>
        <begin position="21"/>
        <end position="279"/>
    </location>
</feature>
<keyword evidence="2" id="KW-0732">Signal</keyword>
<dbReference type="Proteomes" id="UP001152803">
    <property type="component" value="Unassembled WGS sequence"/>
</dbReference>
<evidence type="ECO:0000256" key="1">
    <source>
        <dbReference type="ARBA" id="ARBA00023157"/>
    </source>
</evidence>
<dbReference type="SUPFAM" id="SSF56436">
    <property type="entry name" value="C-type lectin-like"/>
    <property type="match status" value="2"/>
</dbReference>
<dbReference type="InterPro" id="IPR016187">
    <property type="entry name" value="CTDL_fold"/>
</dbReference>
<dbReference type="PANTHER" id="PTHR45784:SF8">
    <property type="entry name" value="C-TYPE MANNOSE RECEPTOR 2-RELATED"/>
    <property type="match status" value="1"/>
</dbReference>
<evidence type="ECO:0000313" key="4">
    <source>
        <dbReference type="EMBL" id="KAJ8245214.1"/>
    </source>
</evidence>
<gene>
    <name evidence="4" type="ORF">COCON_G00235780</name>
</gene>
<dbReference type="CDD" id="cd00037">
    <property type="entry name" value="CLECT"/>
    <property type="match status" value="1"/>
</dbReference>
<dbReference type="PANTHER" id="PTHR45784">
    <property type="entry name" value="C-TYPE LECTIN DOMAIN FAMILY 20 MEMBER A-RELATED"/>
    <property type="match status" value="1"/>
</dbReference>
<dbReference type="Gene3D" id="3.10.100.10">
    <property type="entry name" value="Mannose-Binding Protein A, subunit A"/>
    <property type="match status" value="2"/>
</dbReference>
<sequence length="279" mass="32189">MKQSVVTLLLISGLCRLCSCLTYHFVNTKRNWTDAQRYCRDHYTDLATVDNPEDMKALLEAAYRHHGCPNFPSWWIAFYEDLNRWQLSNSLDNITKESCVVMHRSGKWYRGWCKEGRPFACYNDNLVLVREKKTWDEALAYCRQHYRVLVCPSTEQLQLLVKRRTLYSSSAHLWLGLRYSCGTHRWLSVGGDSIRYQNWGPGNNTGECGHRGAIESGSGQWVSLPKTERLNFICSTWGDNETNSTVRHVHVFRVQLRTASSLNMTDPAVGEAILEQVSE</sequence>